<sequence length="190" mass="21531">MSMTISDVAGFQLQDHYLTEAEEASLIEWIDQQPWDTTLRRRVQHYGYRYDYTARDIDAALFLGELPGPLGELAKRLTDEGYLKTVPDQLIINEYEPGQGIAAHVDCIPCFGPQIASISLGSHVGMDFISLTDQTKISQTLLARSLLVFSDTARYEWKHGIAARKSDLIEGERVPRSRRISLTFRLVKKD</sequence>
<dbReference type="PANTHER" id="PTHR12463:SF1">
    <property type="entry name" value="2-OXOGLUTARATE AND FE-DEPENDENT OXYGENASE FAMILY PROTEIN"/>
    <property type="match status" value="1"/>
</dbReference>
<dbReference type="InterPro" id="IPR037151">
    <property type="entry name" value="AlkB-like_sf"/>
</dbReference>
<dbReference type="GO" id="GO:0032451">
    <property type="term" value="F:demethylase activity"/>
    <property type="evidence" value="ECO:0007669"/>
    <property type="project" value="TreeGrafter"/>
</dbReference>
<proteinExistence type="predicted"/>
<dbReference type="InterPro" id="IPR027450">
    <property type="entry name" value="AlkB-like"/>
</dbReference>
<evidence type="ECO:0000313" key="3">
    <source>
        <dbReference type="Proteomes" id="UP000320839"/>
    </source>
</evidence>
<feature type="domain" description="Fe2OG dioxygenase" evidence="1">
    <location>
        <begin position="86"/>
        <end position="188"/>
    </location>
</feature>
<name>A0A518FQW8_9PLAN</name>
<dbReference type="InterPro" id="IPR005123">
    <property type="entry name" value="Oxoglu/Fe-dep_dioxygenase_dom"/>
</dbReference>
<gene>
    <name evidence="2" type="ORF">Pan153_33200</name>
</gene>
<organism evidence="2 3">
    <name type="scientific">Gimesia panareensis</name>
    <dbReference type="NCBI Taxonomy" id="2527978"/>
    <lineage>
        <taxon>Bacteria</taxon>
        <taxon>Pseudomonadati</taxon>
        <taxon>Planctomycetota</taxon>
        <taxon>Planctomycetia</taxon>
        <taxon>Planctomycetales</taxon>
        <taxon>Planctomycetaceae</taxon>
        <taxon>Gimesia</taxon>
    </lineage>
</organism>
<evidence type="ECO:0000313" key="2">
    <source>
        <dbReference type="EMBL" id="QDV18660.1"/>
    </source>
</evidence>
<dbReference type="InterPro" id="IPR032857">
    <property type="entry name" value="ALKBH4"/>
</dbReference>
<dbReference type="Proteomes" id="UP000320839">
    <property type="component" value="Chromosome"/>
</dbReference>
<dbReference type="PROSITE" id="PS51471">
    <property type="entry name" value="FE2OG_OXY"/>
    <property type="match status" value="1"/>
</dbReference>
<dbReference type="SUPFAM" id="SSF51197">
    <property type="entry name" value="Clavaminate synthase-like"/>
    <property type="match status" value="1"/>
</dbReference>
<reference evidence="2 3" key="1">
    <citation type="submission" date="2019-02" db="EMBL/GenBank/DDBJ databases">
        <title>Deep-cultivation of Planctomycetes and their phenomic and genomic characterization uncovers novel biology.</title>
        <authorList>
            <person name="Wiegand S."/>
            <person name="Jogler M."/>
            <person name="Boedeker C."/>
            <person name="Pinto D."/>
            <person name="Vollmers J."/>
            <person name="Rivas-Marin E."/>
            <person name="Kohn T."/>
            <person name="Peeters S.H."/>
            <person name="Heuer A."/>
            <person name="Rast P."/>
            <person name="Oberbeckmann S."/>
            <person name="Bunk B."/>
            <person name="Jeske O."/>
            <person name="Meyerdierks A."/>
            <person name="Storesund J.E."/>
            <person name="Kallscheuer N."/>
            <person name="Luecker S."/>
            <person name="Lage O.M."/>
            <person name="Pohl T."/>
            <person name="Merkel B.J."/>
            <person name="Hornburger P."/>
            <person name="Mueller R.-W."/>
            <person name="Bruemmer F."/>
            <person name="Labrenz M."/>
            <person name="Spormann A.M."/>
            <person name="Op den Camp H."/>
            <person name="Overmann J."/>
            <person name="Amann R."/>
            <person name="Jetten M.S.M."/>
            <person name="Mascher T."/>
            <person name="Medema M.H."/>
            <person name="Devos D.P."/>
            <person name="Kaster A.-K."/>
            <person name="Ovreas L."/>
            <person name="Rohde M."/>
            <person name="Galperin M.Y."/>
            <person name="Jogler C."/>
        </authorList>
    </citation>
    <scope>NUCLEOTIDE SEQUENCE [LARGE SCALE GENOMIC DNA]</scope>
    <source>
        <strain evidence="2 3">Pan153</strain>
    </source>
</reference>
<dbReference type="PANTHER" id="PTHR12463">
    <property type="entry name" value="OXYGENASE-RELATED"/>
    <property type="match status" value="1"/>
</dbReference>
<protein>
    <submittedName>
        <fullName evidence="2">2OG-Fe(II) oxygenase superfamily protein</fullName>
    </submittedName>
</protein>
<evidence type="ECO:0000259" key="1">
    <source>
        <dbReference type="PROSITE" id="PS51471"/>
    </source>
</evidence>
<dbReference type="Gene3D" id="2.60.120.590">
    <property type="entry name" value="Alpha-ketoglutarate-dependent dioxygenase AlkB-like"/>
    <property type="match status" value="1"/>
</dbReference>
<dbReference type="AlphaFoldDB" id="A0A518FQW8"/>
<dbReference type="RefSeq" id="WP_197994586.1">
    <property type="nucleotide sequence ID" value="NZ_CP036317.1"/>
</dbReference>
<dbReference type="EMBL" id="CP036317">
    <property type="protein sequence ID" value="QDV18660.1"/>
    <property type="molecule type" value="Genomic_DNA"/>
</dbReference>
<dbReference type="Pfam" id="PF13532">
    <property type="entry name" value="2OG-FeII_Oxy_2"/>
    <property type="match status" value="1"/>
</dbReference>
<dbReference type="GO" id="GO:0016491">
    <property type="term" value="F:oxidoreductase activity"/>
    <property type="evidence" value="ECO:0007669"/>
    <property type="project" value="TreeGrafter"/>
</dbReference>
<accession>A0A518FQW8</accession>
<dbReference type="GO" id="GO:0070988">
    <property type="term" value="P:demethylation"/>
    <property type="evidence" value="ECO:0007669"/>
    <property type="project" value="InterPro"/>
</dbReference>